<dbReference type="RefSeq" id="WP_163608041.1">
    <property type="nucleotide sequence ID" value="NZ_JAABOO010000003.1"/>
</dbReference>
<proteinExistence type="predicted"/>
<evidence type="ECO:0000313" key="4">
    <source>
        <dbReference type="Proteomes" id="UP000468581"/>
    </source>
</evidence>
<organism evidence="3 4">
    <name type="scientific">Leptobacterium flavescens</name>
    <dbReference type="NCBI Taxonomy" id="472055"/>
    <lineage>
        <taxon>Bacteria</taxon>
        <taxon>Pseudomonadati</taxon>
        <taxon>Bacteroidota</taxon>
        <taxon>Flavobacteriia</taxon>
        <taxon>Flavobacteriales</taxon>
        <taxon>Flavobacteriaceae</taxon>
        <taxon>Leptobacterium</taxon>
    </lineage>
</organism>
<dbReference type="PANTHER" id="PTHR46361:SF3">
    <property type="entry name" value="ELECTRON CARRIER_ PROTEIN DISULFIDE OXIDOREDUCTASE"/>
    <property type="match status" value="1"/>
</dbReference>
<feature type="domain" description="DUF547" evidence="2">
    <location>
        <begin position="136"/>
        <end position="241"/>
    </location>
</feature>
<dbReference type="PANTHER" id="PTHR46361">
    <property type="entry name" value="ELECTRON CARRIER/ PROTEIN DISULFIDE OXIDOREDUCTASE"/>
    <property type="match status" value="1"/>
</dbReference>
<evidence type="ECO:0000313" key="3">
    <source>
        <dbReference type="EMBL" id="NER14761.1"/>
    </source>
</evidence>
<dbReference type="Pfam" id="PF04784">
    <property type="entry name" value="DUF547"/>
    <property type="match status" value="1"/>
</dbReference>
<evidence type="ECO:0000256" key="1">
    <source>
        <dbReference type="SAM" id="SignalP"/>
    </source>
</evidence>
<sequence length="302" mass="35147">MKKVLFFVLAFCALGFACGPGKRVVSQTTPAEVKKEVAVVTEEEVPAKKPEPVIEEKVEEKKEETKVLVDFDPAKDEIIEEVIEEGPVEAFNHNIWDNLLQKHVSDAGNVDYQGFRRDKVMLNVYLKELAENLPQDSWTREDKLAYWINVYNAYTVKLILDNYPVKSIKDIKNPWDIRFFKLGKKWYNLNEVEHQILRKMNEPRIHFAIVCASISCPKLENHAFTASKLEEQLTKATRGFLADHNRNVITEKNLKLSKIFRWFAKDFKQNGSLVSFLNDYVDIEIAKNARISYNDYDWNLNE</sequence>
<dbReference type="AlphaFoldDB" id="A0A6P0UN10"/>
<dbReference type="InterPro" id="IPR006869">
    <property type="entry name" value="DUF547"/>
</dbReference>
<feature type="chain" id="PRO_5027106972" evidence="1">
    <location>
        <begin position="18"/>
        <end position="302"/>
    </location>
</feature>
<accession>A0A6P0UN10</accession>
<protein>
    <submittedName>
        <fullName evidence="3">DUF547 domain-containing protein</fullName>
    </submittedName>
</protein>
<reference evidence="3 4" key="1">
    <citation type="submission" date="2020-01" db="EMBL/GenBank/DDBJ databases">
        <title>Leptobacterium flavescens.</title>
        <authorList>
            <person name="Wang G."/>
        </authorList>
    </citation>
    <scope>NUCLEOTIDE SEQUENCE [LARGE SCALE GENOMIC DNA]</scope>
    <source>
        <strain evidence="3 4">KCTC 22160</strain>
    </source>
</reference>
<evidence type="ECO:0000259" key="2">
    <source>
        <dbReference type="Pfam" id="PF04784"/>
    </source>
</evidence>
<name>A0A6P0UN10_9FLAO</name>
<dbReference type="EMBL" id="JAABOO010000003">
    <property type="protein sequence ID" value="NER14761.1"/>
    <property type="molecule type" value="Genomic_DNA"/>
</dbReference>
<dbReference type="PROSITE" id="PS51257">
    <property type="entry name" value="PROKAR_LIPOPROTEIN"/>
    <property type="match status" value="1"/>
</dbReference>
<dbReference type="Proteomes" id="UP000468581">
    <property type="component" value="Unassembled WGS sequence"/>
</dbReference>
<keyword evidence="1" id="KW-0732">Signal</keyword>
<gene>
    <name evidence="3" type="ORF">GWK08_14990</name>
</gene>
<feature type="signal peptide" evidence="1">
    <location>
        <begin position="1"/>
        <end position="17"/>
    </location>
</feature>
<keyword evidence="4" id="KW-1185">Reference proteome</keyword>
<comment type="caution">
    <text evidence="3">The sequence shown here is derived from an EMBL/GenBank/DDBJ whole genome shotgun (WGS) entry which is preliminary data.</text>
</comment>